<evidence type="ECO:0000313" key="7">
    <source>
        <dbReference type="EMBL" id="RAJ82226.1"/>
    </source>
</evidence>
<sequence length="463" mass="50689">MGRISSKWWALLIVSTAVFLAVIDIFIVNVALPSIQTGLHSTEADIQLVIAAYLLGYAAFLITAGRMGDYFGKKRVFITGILAFTLTSCLCGMAQTATQLNIARFLQGISAALMIPQSIAYIHVLFPVHEERIKALGIYGSIAGTASVIGQFLGGIIPEVHWLMDGWRWIFLINLPIGILAAILATRRLTDTNRQQESHFDTSGVLLLTATLSCLVYPLIHGRELGWPLWAIAMLLTAFLLLGVFIRHQYKKGKNAQQPLINLQLFRFRDFNIALGAVLFYFMVQDSYFLINTVMLQNGLGYSSGLTGLLFVYQGVGYVLASLLAIKLMKRFGKKVLQVGVLIMTAALIGHTWLFNADLQPGISLYLLLFVYGMGCGSVLPGLLTLSLKSIPASYAGAASGTYTTFQQTAVALGIGITGGIFFWALHDQHTTIAYLSAYHTATWLNVAFLLIVSVLLYCLPED</sequence>
<dbReference type="CDD" id="cd17321">
    <property type="entry name" value="MFS_MMR_MDR_like"/>
    <property type="match status" value="1"/>
</dbReference>
<proteinExistence type="predicted"/>
<dbReference type="Pfam" id="PF07690">
    <property type="entry name" value="MFS_1"/>
    <property type="match status" value="1"/>
</dbReference>
<feature type="transmembrane region" description="Helical" evidence="5">
    <location>
        <begin position="366"/>
        <end position="388"/>
    </location>
</feature>
<evidence type="ECO:0000256" key="2">
    <source>
        <dbReference type="ARBA" id="ARBA00022692"/>
    </source>
</evidence>
<dbReference type="EMBL" id="QLMA01000004">
    <property type="protein sequence ID" value="RAJ82226.1"/>
    <property type="molecule type" value="Genomic_DNA"/>
</dbReference>
<feature type="transmembrane region" description="Helical" evidence="5">
    <location>
        <begin position="336"/>
        <end position="354"/>
    </location>
</feature>
<evidence type="ECO:0000256" key="1">
    <source>
        <dbReference type="ARBA" id="ARBA00004141"/>
    </source>
</evidence>
<dbReference type="GO" id="GO:0016020">
    <property type="term" value="C:membrane"/>
    <property type="evidence" value="ECO:0007669"/>
    <property type="project" value="UniProtKB-SubCell"/>
</dbReference>
<feature type="transmembrane region" description="Helical" evidence="5">
    <location>
        <begin position="226"/>
        <end position="246"/>
    </location>
</feature>
<evidence type="ECO:0000256" key="5">
    <source>
        <dbReference type="SAM" id="Phobius"/>
    </source>
</evidence>
<feature type="domain" description="Major facilitator superfamily (MFS) profile" evidence="6">
    <location>
        <begin position="10"/>
        <end position="463"/>
    </location>
</feature>
<dbReference type="SUPFAM" id="SSF103473">
    <property type="entry name" value="MFS general substrate transporter"/>
    <property type="match status" value="1"/>
</dbReference>
<feature type="transmembrane region" description="Helical" evidence="5">
    <location>
        <begin position="304"/>
        <end position="324"/>
    </location>
</feature>
<feature type="transmembrane region" description="Helical" evidence="5">
    <location>
        <begin position="169"/>
        <end position="186"/>
    </location>
</feature>
<feature type="transmembrane region" description="Helical" evidence="5">
    <location>
        <begin position="9"/>
        <end position="32"/>
    </location>
</feature>
<feature type="transmembrane region" description="Helical" evidence="5">
    <location>
        <begin position="438"/>
        <end position="460"/>
    </location>
</feature>
<dbReference type="Proteomes" id="UP000249819">
    <property type="component" value="Unassembled WGS sequence"/>
</dbReference>
<dbReference type="PANTHER" id="PTHR42718:SF39">
    <property type="entry name" value="ACTINORHODIN TRANSPORTER-RELATED"/>
    <property type="match status" value="1"/>
</dbReference>
<dbReference type="InterPro" id="IPR036259">
    <property type="entry name" value="MFS_trans_sf"/>
</dbReference>
<feature type="transmembrane region" description="Helical" evidence="5">
    <location>
        <begin position="266"/>
        <end position="284"/>
    </location>
</feature>
<gene>
    <name evidence="7" type="ORF">CLV59_104451</name>
</gene>
<evidence type="ECO:0000313" key="8">
    <source>
        <dbReference type="Proteomes" id="UP000249819"/>
    </source>
</evidence>
<accession>A0A327W1S2</accession>
<evidence type="ECO:0000256" key="3">
    <source>
        <dbReference type="ARBA" id="ARBA00022989"/>
    </source>
</evidence>
<feature type="transmembrane region" description="Helical" evidence="5">
    <location>
        <begin position="409"/>
        <end position="426"/>
    </location>
</feature>
<comment type="subcellular location">
    <subcellularLocation>
        <location evidence="1">Membrane</location>
        <topology evidence="1">Multi-pass membrane protein</topology>
    </subcellularLocation>
</comment>
<protein>
    <submittedName>
        <fullName evidence="7">EmrB/QacA subfamily drug resistance transporter</fullName>
    </submittedName>
</protein>
<organism evidence="7 8">
    <name type="scientific">Chitinophaga dinghuensis</name>
    <dbReference type="NCBI Taxonomy" id="1539050"/>
    <lineage>
        <taxon>Bacteria</taxon>
        <taxon>Pseudomonadati</taxon>
        <taxon>Bacteroidota</taxon>
        <taxon>Chitinophagia</taxon>
        <taxon>Chitinophagales</taxon>
        <taxon>Chitinophagaceae</taxon>
        <taxon>Chitinophaga</taxon>
    </lineage>
</organism>
<name>A0A327W1S2_9BACT</name>
<dbReference type="OrthoDB" id="783189at2"/>
<reference evidence="7 8" key="1">
    <citation type="submission" date="2018-06" db="EMBL/GenBank/DDBJ databases">
        <title>Genomic Encyclopedia of Archaeal and Bacterial Type Strains, Phase II (KMG-II): from individual species to whole genera.</title>
        <authorList>
            <person name="Goeker M."/>
        </authorList>
    </citation>
    <scope>NUCLEOTIDE SEQUENCE [LARGE SCALE GENOMIC DNA]</scope>
    <source>
        <strain evidence="7 8">DSM 29821</strain>
    </source>
</reference>
<feature type="transmembrane region" description="Helical" evidence="5">
    <location>
        <begin position="102"/>
        <end position="124"/>
    </location>
</feature>
<feature type="transmembrane region" description="Helical" evidence="5">
    <location>
        <begin position="198"/>
        <end position="220"/>
    </location>
</feature>
<dbReference type="Gene3D" id="1.20.1720.10">
    <property type="entry name" value="Multidrug resistance protein D"/>
    <property type="match status" value="1"/>
</dbReference>
<dbReference type="PANTHER" id="PTHR42718">
    <property type="entry name" value="MAJOR FACILITATOR SUPERFAMILY MULTIDRUG TRANSPORTER MFSC"/>
    <property type="match status" value="1"/>
</dbReference>
<dbReference type="InterPro" id="IPR011701">
    <property type="entry name" value="MFS"/>
</dbReference>
<dbReference type="Gene3D" id="1.20.1250.20">
    <property type="entry name" value="MFS general substrate transporter like domains"/>
    <property type="match status" value="1"/>
</dbReference>
<keyword evidence="4 5" id="KW-0472">Membrane</keyword>
<dbReference type="GO" id="GO:0022857">
    <property type="term" value="F:transmembrane transporter activity"/>
    <property type="evidence" value="ECO:0007669"/>
    <property type="project" value="InterPro"/>
</dbReference>
<feature type="transmembrane region" description="Helical" evidence="5">
    <location>
        <begin position="44"/>
        <end position="64"/>
    </location>
</feature>
<keyword evidence="8" id="KW-1185">Reference proteome</keyword>
<keyword evidence="2 5" id="KW-0812">Transmembrane</keyword>
<keyword evidence="3 5" id="KW-1133">Transmembrane helix</keyword>
<evidence type="ECO:0000259" key="6">
    <source>
        <dbReference type="PROSITE" id="PS50850"/>
    </source>
</evidence>
<dbReference type="PROSITE" id="PS50850">
    <property type="entry name" value="MFS"/>
    <property type="match status" value="1"/>
</dbReference>
<comment type="caution">
    <text evidence="7">The sequence shown here is derived from an EMBL/GenBank/DDBJ whole genome shotgun (WGS) entry which is preliminary data.</text>
</comment>
<feature type="transmembrane region" description="Helical" evidence="5">
    <location>
        <begin position="76"/>
        <end position="96"/>
    </location>
</feature>
<feature type="transmembrane region" description="Helical" evidence="5">
    <location>
        <begin position="136"/>
        <end position="157"/>
    </location>
</feature>
<evidence type="ECO:0000256" key="4">
    <source>
        <dbReference type="ARBA" id="ARBA00023136"/>
    </source>
</evidence>
<dbReference type="AlphaFoldDB" id="A0A327W1S2"/>
<dbReference type="RefSeq" id="WP_111592757.1">
    <property type="nucleotide sequence ID" value="NZ_QLMA01000004.1"/>
</dbReference>
<dbReference type="InterPro" id="IPR020846">
    <property type="entry name" value="MFS_dom"/>
</dbReference>